<organism evidence="1 2">
    <name type="scientific">Chryseobacterium profundimaris</name>
    <dbReference type="NCBI Taxonomy" id="1387275"/>
    <lineage>
        <taxon>Bacteria</taxon>
        <taxon>Pseudomonadati</taxon>
        <taxon>Bacteroidota</taxon>
        <taxon>Flavobacteriia</taxon>
        <taxon>Flavobacteriales</taxon>
        <taxon>Weeksellaceae</taxon>
        <taxon>Chryseobacterium group</taxon>
        <taxon>Chryseobacterium</taxon>
    </lineage>
</organism>
<comment type="caution">
    <text evidence="1">The sequence shown here is derived from an EMBL/GenBank/DDBJ whole genome shotgun (WGS) entry which is preliminary data.</text>
</comment>
<evidence type="ECO:0000313" key="1">
    <source>
        <dbReference type="EMBL" id="SMP13189.1"/>
    </source>
</evidence>
<dbReference type="Proteomes" id="UP001157960">
    <property type="component" value="Unassembled WGS sequence"/>
</dbReference>
<name>A0ABY1NMR2_9FLAO</name>
<protein>
    <submittedName>
        <fullName evidence="1">Uncharacterized protein</fullName>
    </submittedName>
</protein>
<gene>
    <name evidence="1" type="ORF">SAMN06264346_102544</name>
</gene>
<evidence type="ECO:0000313" key="2">
    <source>
        <dbReference type="Proteomes" id="UP001157960"/>
    </source>
</evidence>
<dbReference type="RefSeq" id="WP_283421478.1">
    <property type="nucleotide sequence ID" value="NZ_FXTZ01000002.1"/>
</dbReference>
<dbReference type="EMBL" id="FXTZ01000002">
    <property type="protein sequence ID" value="SMP13189.1"/>
    <property type="molecule type" value="Genomic_DNA"/>
</dbReference>
<keyword evidence="2" id="KW-1185">Reference proteome</keyword>
<accession>A0ABY1NMR2</accession>
<reference evidence="1 2" key="1">
    <citation type="submission" date="2017-05" db="EMBL/GenBank/DDBJ databases">
        <authorList>
            <person name="Varghese N."/>
            <person name="Submissions S."/>
        </authorList>
    </citation>
    <scope>NUCLEOTIDE SEQUENCE [LARGE SCALE GENOMIC DNA]</scope>
    <source>
        <strain evidence="1 2">DSM 28214</strain>
    </source>
</reference>
<sequence length="246" mass="28947">MEEINKFTRREELKTYFETGKYPTQSQFGRFIDNYVHLNEFNFGLEIKPTGNYNVKNYDFYVAADRQNTNRGHLTIENTGANSTERIDGYRHILSRNVGYKLLNIKLSSDLDIEKCQPKIIIKRYKQKKRLQSGFMKSAGFYQELPWDAESWGRQSEYPVTSTEMVLDINPINYFRPGRDYRDFYPAGTMNRPGSFRHSVHHRKPYSLIQMLLEINVNGTKFRSNPVTIKIVLGREESDVINYIIN</sequence>
<proteinExistence type="predicted"/>